<dbReference type="SUPFAM" id="SSF51735">
    <property type="entry name" value="NAD(P)-binding Rossmann-fold domains"/>
    <property type="match status" value="1"/>
</dbReference>
<keyword evidence="2 4" id="KW-0560">Oxidoreductase</keyword>
<dbReference type="PANTHER" id="PTHR43026">
    <property type="entry name" value="2-HYDROXYACID DEHYDROGENASE HOMOLOG 1-RELATED"/>
    <property type="match status" value="1"/>
</dbReference>
<dbReference type="InterPro" id="IPR058205">
    <property type="entry name" value="D-LDH-like"/>
</dbReference>
<dbReference type="InterPro" id="IPR029753">
    <property type="entry name" value="D-isomer_DH_CS"/>
</dbReference>
<evidence type="ECO:0000259" key="6">
    <source>
        <dbReference type="Pfam" id="PF02826"/>
    </source>
</evidence>
<gene>
    <name evidence="7" type="ORF">UY23_C0001G0382</name>
</gene>
<feature type="domain" description="D-isomer specific 2-hydroxyacid dehydrogenase NAD-binding" evidence="6">
    <location>
        <begin position="106"/>
        <end position="303"/>
    </location>
</feature>
<evidence type="ECO:0000259" key="5">
    <source>
        <dbReference type="Pfam" id="PF00389"/>
    </source>
</evidence>
<name>A0A0G1UCA3_9BACT</name>
<dbReference type="Pfam" id="PF02826">
    <property type="entry name" value="2-Hacid_dh_C"/>
    <property type="match status" value="1"/>
</dbReference>
<proteinExistence type="inferred from homology"/>
<sequence length="334" mass="37490">MKIAFFELEGWEEKIIRANFPNEELSFFDGHFDDLTPPPKNEFDVVSIFVDSKITPKTLARFPNLKFLTTRSTGYDHIDLKALKKRNVQAAYVPGYGDNTVAEFAFGLILNLTRKIYLAIDQVKEIESFDLKNLRGMDLKNKTIGVVGTGRIGKEVIRIAKGFGLNVLAYDPFPKNDLAKLIGYEYVSLTDLLKNSDIVTIHCPYNRKTRHLLNKKNIKFVKRGAYLVNTARGGIVETEALVLALNEGILAGAALDVLEEEGETKDEMKFLSAIGGHGENLRTILENHILMKMPNVLITPHNAFNSQEALERILNTTIQNIKSFLAGRPENLVP</sequence>
<protein>
    <recommendedName>
        <fullName evidence="9">D-isomer specific 2-hydroxyacid dehydrogenase NAD-binding protein</fullName>
    </recommendedName>
</protein>
<dbReference type="InterPro" id="IPR029752">
    <property type="entry name" value="D-isomer_DH_CS1"/>
</dbReference>
<evidence type="ECO:0000256" key="4">
    <source>
        <dbReference type="RuleBase" id="RU003719"/>
    </source>
</evidence>
<dbReference type="InterPro" id="IPR006140">
    <property type="entry name" value="D-isomer_DH_NAD-bd"/>
</dbReference>
<keyword evidence="3" id="KW-0520">NAD</keyword>
<comment type="caution">
    <text evidence="7">The sequence shown here is derived from an EMBL/GenBank/DDBJ whole genome shotgun (WGS) entry which is preliminary data.</text>
</comment>
<dbReference type="InterPro" id="IPR006139">
    <property type="entry name" value="D-isomer_2_OHA_DH_cat_dom"/>
</dbReference>
<dbReference type="Proteomes" id="UP000034956">
    <property type="component" value="Unassembled WGS sequence"/>
</dbReference>
<dbReference type="GO" id="GO:0008720">
    <property type="term" value="F:D-lactate dehydrogenase (NAD+) activity"/>
    <property type="evidence" value="ECO:0007669"/>
    <property type="project" value="TreeGrafter"/>
</dbReference>
<evidence type="ECO:0000313" key="8">
    <source>
        <dbReference type="Proteomes" id="UP000034956"/>
    </source>
</evidence>
<dbReference type="AlphaFoldDB" id="A0A0G1UCA3"/>
<dbReference type="Pfam" id="PF00389">
    <property type="entry name" value="2-Hacid_dh"/>
    <property type="match status" value="1"/>
</dbReference>
<evidence type="ECO:0008006" key="9">
    <source>
        <dbReference type="Google" id="ProtNLM"/>
    </source>
</evidence>
<dbReference type="EMBL" id="LCPF01000001">
    <property type="protein sequence ID" value="KKU91776.1"/>
    <property type="molecule type" value="Genomic_DNA"/>
</dbReference>
<comment type="similarity">
    <text evidence="1 4">Belongs to the D-isomer specific 2-hydroxyacid dehydrogenase family.</text>
</comment>
<dbReference type="PROSITE" id="PS00671">
    <property type="entry name" value="D_2_HYDROXYACID_DH_3"/>
    <property type="match status" value="1"/>
</dbReference>
<evidence type="ECO:0000313" key="7">
    <source>
        <dbReference type="EMBL" id="KKU91776.1"/>
    </source>
</evidence>
<feature type="domain" description="D-isomer specific 2-hydroxyacid dehydrogenase catalytic" evidence="5">
    <location>
        <begin position="24"/>
        <end position="333"/>
    </location>
</feature>
<dbReference type="Gene3D" id="3.40.50.720">
    <property type="entry name" value="NAD(P)-binding Rossmann-like Domain"/>
    <property type="match status" value="2"/>
</dbReference>
<dbReference type="InterPro" id="IPR036291">
    <property type="entry name" value="NAD(P)-bd_dom_sf"/>
</dbReference>
<dbReference type="SUPFAM" id="SSF52283">
    <property type="entry name" value="Formate/glycerate dehydrogenase catalytic domain-like"/>
    <property type="match status" value="1"/>
</dbReference>
<organism evidence="7 8">
    <name type="scientific">Candidatus Jorgensenbacteria bacterium GW2011_GWA1_48_11</name>
    <dbReference type="NCBI Taxonomy" id="1618660"/>
    <lineage>
        <taxon>Bacteria</taxon>
        <taxon>Candidatus Joergenseniibacteriota</taxon>
    </lineage>
</organism>
<dbReference type="GO" id="GO:0051287">
    <property type="term" value="F:NAD binding"/>
    <property type="evidence" value="ECO:0007669"/>
    <property type="project" value="InterPro"/>
</dbReference>
<evidence type="ECO:0000256" key="2">
    <source>
        <dbReference type="ARBA" id="ARBA00023002"/>
    </source>
</evidence>
<dbReference type="PANTHER" id="PTHR43026:SF1">
    <property type="entry name" value="2-HYDROXYACID DEHYDROGENASE HOMOLOG 1-RELATED"/>
    <property type="match status" value="1"/>
</dbReference>
<dbReference type="PROSITE" id="PS00065">
    <property type="entry name" value="D_2_HYDROXYACID_DH_1"/>
    <property type="match status" value="1"/>
</dbReference>
<evidence type="ECO:0000256" key="1">
    <source>
        <dbReference type="ARBA" id="ARBA00005854"/>
    </source>
</evidence>
<reference evidence="7 8" key="1">
    <citation type="journal article" date="2015" name="Nature">
        <title>rRNA introns, odd ribosomes, and small enigmatic genomes across a large radiation of phyla.</title>
        <authorList>
            <person name="Brown C.T."/>
            <person name="Hug L.A."/>
            <person name="Thomas B.C."/>
            <person name="Sharon I."/>
            <person name="Castelle C.J."/>
            <person name="Singh A."/>
            <person name="Wilkins M.J."/>
            <person name="Williams K.H."/>
            <person name="Banfield J.F."/>
        </authorList>
    </citation>
    <scope>NUCLEOTIDE SEQUENCE [LARGE SCALE GENOMIC DNA]</scope>
</reference>
<accession>A0A0G1UCA3</accession>
<evidence type="ECO:0000256" key="3">
    <source>
        <dbReference type="ARBA" id="ARBA00023027"/>
    </source>
</evidence>
<dbReference type="PROSITE" id="PS00670">
    <property type="entry name" value="D_2_HYDROXYACID_DH_2"/>
    <property type="match status" value="1"/>
</dbReference>